<keyword evidence="7" id="KW-1133">Transmembrane helix</keyword>
<keyword evidence="5" id="KW-0133">Cell shape</keyword>
<comment type="caution">
    <text evidence="12">The sequence shown here is derived from an EMBL/GenBank/DDBJ whole genome shotgun (WGS) entry which is preliminary data.</text>
</comment>
<dbReference type="GO" id="GO:0015648">
    <property type="term" value="F:lipid-linked peptidoglycan transporter activity"/>
    <property type="evidence" value="ECO:0007669"/>
    <property type="project" value="TreeGrafter"/>
</dbReference>
<evidence type="ECO:0000256" key="6">
    <source>
        <dbReference type="ARBA" id="ARBA00022984"/>
    </source>
</evidence>
<evidence type="ECO:0000256" key="7">
    <source>
        <dbReference type="ARBA" id="ARBA00022989"/>
    </source>
</evidence>
<comment type="catalytic activity">
    <reaction evidence="11">
        <text>[GlcNAc-(1-&gt;4)-Mur2Ac(oyl-L-Ala-gamma-D-Glu-L-Lys-D-Ala-D-Ala)](n)-di-trans,octa-cis-undecaprenyl diphosphate + beta-D-GlcNAc-(1-&gt;4)-Mur2Ac(oyl-L-Ala-gamma-D-Glu-L-Lys-D-Ala-D-Ala)-di-trans,octa-cis-undecaprenyl diphosphate = [GlcNAc-(1-&gt;4)-Mur2Ac(oyl-L-Ala-gamma-D-Glu-L-Lys-D-Ala-D-Ala)](n+1)-di-trans,octa-cis-undecaprenyl diphosphate + di-trans,octa-cis-undecaprenyl diphosphate + H(+)</text>
        <dbReference type="Rhea" id="RHEA:23708"/>
        <dbReference type="Rhea" id="RHEA-COMP:9602"/>
        <dbReference type="Rhea" id="RHEA-COMP:9603"/>
        <dbReference type="ChEBI" id="CHEBI:15378"/>
        <dbReference type="ChEBI" id="CHEBI:58405"/>
        <dbReference type="ChEBI" id="CHEBI:60033"/>
        <dbReference type="ChEBI" id="CHEBI:78435"/>
        <dbReference type="EC" id="2.4.99.28"/>
    </reaction>
</comment>
<dbReference type="EMBL" id="BARV01004791">
    <property type="protein sequence ID" value="GAI07303.1"/>
    <property type="molecule type" value="Genomic_DNA"/>
</dbReference>
<keyword evidence="3" id="KW-0808">Transferase</keyword>
<dbReference type="GO" id="GO:0051301">
    <property type="term" value="P:cell division"/>
    <property type="evidence" value="ECO:0007669"/>
    <property type="project" value="InterPro"/>
</dbReference>
<keyword evidence="4" id="KW-0812">Transmembrane</keyword>
<protein>
    <recommendedName>
        <fullName evidence="10">peptidoglycan glycosyltransferase</fullName>
        <ecNumber evidence="10">2.4.99.28</ecNumber>
    </recommendedName>
    <alternativeName>
        <fullName evidence="9">Peptidoglycan polymerase</fullName>
    </alternativeName>
</protein>
<evidence type="ECO:0000256" key="11">
    <source>
        <dbReference type="ARBA" id="ARBA00049902"/>
    </source>
</evidence>
<evidence type="ECO:0000256" key="5">
    <source>
        <dbReference type="ARBA" id="ARBA00022960"/>
    </source>
</evidence>
<sequence length="70" mass="7177">MAPVTGLTLPFISFGGSSLLTSMISVGTDNFQISQSLIALGSGNLTGLGLGNSVQKYSYLPESHTARANS</sequence>
<dbReference type="GO" id="GO:0008360">
    <property type="term" value="P:regulation of cell shape"/>
    <property type="evidence" value="ECO:0007669"/>
    <property type="project" value="UniProtKB-KW"/>
</dbReference>
<dbReference type="PANTHER" id="PTHR30474">
    <property type="entry name" value="CELL CYCLE PROTEIN"/>
    <property type="match status" value="1"/>
</dbReference>
<keyword evidence="2" id="KW-0328">Glycosyltransferase</keyword>
<evidence type="ECO:0000313" key="12">
    <source>
        <dbReference type="EMBL" id="GAI07303.1"/>
    </source>
</evidence>
<feature type="non-terminal residue" evidence="12">
    <location>
        <position position="70"/>
    </location>
</feature>
<dbReference type="InterPro" id="IPR001182">
    <property type="entry name" value="FtsW/RodA"/>
</dbReference>
<evidence type="ECO:0000256" key="2">
    <source>
        <dbReference type="ARBA" id="ARBA00022676"/>
    </source>
</evidence>
<evidence type="ECO:0000256" key="9">
    <source>
        <dbReference type="ARBA" id="ARBA00032370"/>
    </source>
</evidence>
<proteinExistence type="predicted"/>
<dbReference type="Pfam" id="PF01098">
    <property type="entry name" value="FTSW_RODA_SPOVE"/>
    <property type="match status" value="2"/>
</dbReference>
<gene>
    <name evidence="12" type="ORF">S06H3_10370</name>
</gene>
<evidence type="ECO:0000256" key="3">
    <source>
        <dbReference type="ARBA" id="ARBA00022679"/>
    </source>
</evidence>
<comment type="subcellular location">
    <subcellularLocation>
        <location evidence="1">Membrane</location>
        <topology evidence="1">Multi-pass membrane protein</topology>
    </subcellularLocation>
</comment>
<name>X1KKV0_9ZZZZ</name>
<evidence type="ECO:0000256" key="8">
    <source>
        <dbReference type="ARBA" id="ARBA00023136"/>
    </source>
</evidence>
<evidence type="ECO:0000256" key="10">
    <source>
        <dbReference type="ARBA" id="ARBA00044770"/>
    </source>
</evidence>
<keyword evidence="6" id="KW-0573">Peptidoglycan synthesis</keyword>
<keyword evidence="8" id="KW-0472">Membrane</keyword>
<dbReference type="GO" id="GO:0005886">
    <property type="term" value="C:plasma membrane"/>
    <property type="evidence" value="ECO:0007669"/>
    <property type="project" value="TreeGrafter"/>
</dbReference>
<dbReference type="GO" id="GO:0008955">
    <property type="term" value="F:peptidoglycan glycosyltransferase activity"/>
    <property type="evidence" value="ECO:0007669"/>
    <property type="project" value="UniProtKB-EC"/>
</dbReference>
<dbReference type="EC" id="2.4.99.28" evidence="10"/>
<dbReference type="PANTHER" id="PTHR30474:SF2">
    <property type="entry name" value="PEPTIDOGLYCAN GLYCOSYLTRANSFERASE FTSW-RELATED"/>
    <property type="match status" value="1"/>
</dbReference>
<evidence type="ECO:0000256" key="4">
    <source>
        <dbReference type="ARBA" id="ARBA00022692"/>
    </source>
</evidence>
<accession>X1KKV0</accession>
<dbReference type="GO" id="GO:0032153">
    <property type="term" value="C:cell division site"/>
    <property type="evidence" value="ECO:0007669"/>
    <property type="project" value="TreeGrafter"/>
</dbReference>
<evidence type="ECO:0000256" key="1">
    <source>
        <dbReference type="ARBA" id="ARBA00004141"/>
    </source>
</evidence>
<dbReference type="GO" id="GO:0009252">
    <property type="term" value="P:peptidoglycan biosynthetic process"/>
    <property type="evidence" value="ECO:0007669"/>
    <property type="project" value="UniProtKB-KW"/>
</dbReference>
<reference evidence="12" key="1">
    <citation type="journal article" date="2014" name="Front. Microbiol.">
        <title>High frequency of phylogenetically diverse reductive dehalogenase-homologous genes in deep subseafloor sedimentary metagenomes.</title>
        <authorList>
            <person name="Kawai M."/>
            <person name="Futagami T."/>
            <person name="Toyoda A."/>
            <person name="Takaki Y."/>
            <person name="Nishi S."/>
            <person name="Hori S."/>
            <person name="Arai W."/>
            <person name="Tsubouchi T."/>
            <person name="Morono Y."/>
            <person name="Uchiyama I."/>
            <person name="Ito T."/>
            <person name="Fujiyama A."/>
            <person name="Inagaki F."/>
            <person name="Takami H."/>
        </authorList>
    </citation>
    <scope>NUCLEOTIDE SEQUENCE</scope>
    <source>
        <strain evidence="12">Expedition CK06-06</strain>
    </source>
</reference>
<organism evidence="12">
    <name type="scientific">marine sediment metagenome</name>
    <dbReference type="NCBI Taxonomy" id="412755"/>
    <lineage>
        <taxon>unclassified sequences</taxon>
        <taxon>metagenomes</taxon>
        <taxon>ecological metagenomes</taxon>
    </lineage>
</organism>
<dbReference type="AlphaFoldDB" id="X1KKV0"/>